<accession>A0A8H5BFY6</accession>
<evidence type="ECO:0008006" key="4">
    <source>
        <dbReference type="Google" id="ProtNLM"/>
    </source>
</evidence>
<evidence type="ECO:0000313" key="2">
    <source>
        <dbReference type="EMBL" id="KAF5322622.1"/>
    </source>
</evidence>
<dbReference type="OrthoDB" id="2596179at2759"/>
<feature type="chain" id="PRO_5034937852" description="Altered inheritance of mitochondria protein 41" evidence="1">
    <location>
        <begin position="22"/>
        <end position="122"/>
    </location>
</feature>
<feature type="signal peptide" evidence="1">
    <location>
        <begin position="1"/>
        <end position="21"/>
    </location>
</feature>
<comment type="caution">
    <text evidence="2">The sequence shown here is derived from an EMBL/GenBank/DDBJ whole genome shotgun (WGS) entry which is preliminary data.</text>
</comment>
<organism evidence="2 3">
    <name type="scientific">Psilocybe cf. subviscida</name>
    <dbReference type="NCBI Taxonomy" id="2480587"/>
    <lineage>
        <taxon>Eukaryota</taxon>
        <taxon>Fungi</taxon>
        <taxon>Dikarya</taxon>
        <taxon>Basidiomycota</taxon>
        <taxon>Agaricomycotina</taxon>
        <taxon>Agaricomycetes</taxon>
        <taxon>Agaricomycetidae</taxon>
        <taxon>Agaricales</taxon>
        <taxon>Agaricineae</taxon>
        <taxon>Strophariaceae</taxon>
        <taxon>Psilocybe</taxon>
    </lineage>
</organism>
<proteinExistence type="predicted"/>
<protein>
    <recommendedName>
        <fullName evidence="4">Altered inheritance of mitochondria protein 41</fullName>
    </recommendedName>
</protein>
<dbReference type="AlphaFoldDB" id="A0A8H5BFY6"/>
<sequence>MPFSPYLPHVLFSLALTSVSINLVGKRKSVDDEKARVQAQISILESLKEQLLSKNPPSVAEIERLKKLARPAVEDAATKPLSKEEETTWSTIFSGKGPALKDGELSKWDQEDLRALRKELSK</sequence>
<dbReference type="EMBL" id="JAACJJ010000028">
    <property type="protein sequence ID" value="KAF5322622.1"/>
    <property type="molecule type" value="Genomic_DNA"/>
</dbReference>
<name>A0A8H5BFY6_9AGAR</name>
<gene>
    <name evidence="2" type="ORF">D9619_002078</name>
</gene>
<keyword evidence="3" id="KW-1185">Reference proteome</keyword>
<dbReference type="Proteomes" id="UP000567179">
    <property type="component" value="Unassembled WGS sequence"/>
</dbReference>
<reference evidence="2 3" key="1">
    <citation type="journal article" date="2020" name="ISME J.">
        <title>Uncovering the hidden diversity of litter-decomposition mechanisms in mushroom-forming fungi.</title>
        <authorList>
            <person name="Floudas D."/>
            <person name="Bentzer J."/>
            <person name="Ahren D."/>
            <person name="Johansson T."/>
            <person name="Persson P."/>
            <person name="Tunlid A."/>
        </authorList>
    </citation>
    <scope>NUCLEOTIDE SEQUENCE [LARGE SCALE GENOMIC DNA]</scope>
    <source>
        <strain evidence="2 3">CBS 101986</strain>
    </source>
</reference>
<keyword evidence="1" id="KW-0732">Signal</keyword>
<evidence type="ECO:0000256" key="1">
    <source>
        <dbReference type="SAM" id="SignalP"/>
    </source>
</evidence>
<evidence type="ECO:0000313" key="3">
    <source>
        <dbReference type="Proteomes" id="UP000567179"/>
    </source>
</evidence>